<name>A0ACC2VYH7_9TREE</name>
<sequence>MPELGCVPKGFLAFSPTPGVVPPAATTSPSQPDSTEVEPSETPPIRVPNVNKVITSQDIPPASVEVPPLLATSEGLSLSKTIGPGVTSIPSHTATPEAPAESLTHSPKSPAASLTPADDYPTYAPAVAPLSISAPHYVVYADELFTKMPTAKELGGFNRVLLAFWMAKTPGDMKPGSFDNAKFWASLPKETRLAVKAEYRAKKIALMVSAFGGTGTFTSTVS</sequence>
<dbReference type="EMBL" id="JASBWR010000042">
    <property type="protein sequence ID" value="KAJ9104119.1"/>
    <property type="molecule type" value="Genomic_DNA"/>
</dbReference>
<dbReference type="Proteomes" id="UP001241377">
    <property type="component" value="Unassembled WGS sequence"/>
</dbReference>
<evidence type="ECO:0000313" key="1">
    <source>
        <dbReference type="EMBL" id="KAJ9104119.1"/>
    </source>
</evidence>
<comment type="caution">
    <text evidence="1">The sequence shown here is derived from an EMBL/GenBank/DDBJ whole genome shotgun (WGS) entry which is preliminary data.</text>
</comment>
<reference evidence="1" key="1">
    <citation type="submission" date="2023-04" db="EMBL/GenBank/DDBJ databases">
        <title>Draft Genome sequencing of Naganishia species isolated from polar environments using Oxford Nanopore Technology.</title>
        <authorList>
            <person name="Leo P."/>
            <person name="Venkateswaran K."/>
        </authorList>
    </citation>
    <scope>NUCLEOTIDE SEQUENCE</scope>
    <source>
        <strain evidence="1">MNA-CCFEE 5261</strain>
    </source>
</reference>
<gene>
    <name evidence="1" type="ORF">QFC19_004103</name>
</gene>
<proteinExistence type="predicted"/>
<evidence type="ECO:0000313" key="2">
    <source>
        <dbReference type="Proteomes" id="UP001241377"/>
    </source>
</evidence>
<keyword evidence="2" id="KW-1185">Reference proteome</keyword>
<protein>
    <submittedName>
        <fullName evidence="1">Uncharacterized protein</fullName>
    </submittedName>
</protein>
<organism evidence="1 2">
    <name type="scientific">Naganishia cerealis</name>
    <dbReference type="NCBI Taxonomy" id="610337"/>
    <lineage>
        <taxon>Eukaryota</taxon>
        <taxon>Fungi</taxon>
        <taxon>Dikarya</taxon>
        <taxon>Basidiomycota</taxon>
        <taxon>Agaricomycotina</taxon>
        <taxon>Tremellomycetes</taxon>
        <taxon>Filobasidiales</taxon>
        <taxon>Filobasidiaceae</taxon>
        <taxon>Naganishia</taxon>
    </lineage>
</organism>
<accession>A0ACC2VYH7</accession>